<gene>
    <name evidence="2" type="ORF">KDAU_31350</name>
</gene>
<proteinExistence type="predicted"/>
<reference evidence="3" key="1">
    <citation type="submission" date="2018-12" db="EMBL/GenBank/DDBJ databases">
        <title>Tengunoibacter tsumagoiensis gen. nov., sp. nov., Dictyobacter kobayashii sp. nov., D. alpinus sp. nov., and D. joshuensis sp. nov. and description of Dictyobacteraceae fam. nov. within the order Ktedonobacterales isolated from Tengu-no-mugimeshi.</title>
        <authorList>
            <person name="Wang C.M."/>
            <person name="Zheng Y."/>
            <person name="Sakai Y."/>
            <person name="Toyoda A."/>
            <person name="Minakuchi Y."/>
            <person name="Abe K."/>
            <person name="Yokota A."/>
            <person name="Yabe S."/>
        </authorList>
    </citation>
    <scope>NUCLEOTIDE SEQUENCE [LARGE SCALE GENOMIC DNA]</scope>
    <source>
        <strain evidence="3">S-27</strain>
    </source>
</reference>
<evidence type="ECO:0000313" key="2">
    <source>
        <dbReference type="EMBL" id="GCE05806.1"/>
    </source>
</evidence>
<keyword evidence="3" id="KW-1185">Reference proteome</keyword>
<protein>
    <submittedName>
        <fullName evidence="2">Uncharacterized protein</fullName>
    </submittedName>
</protein>
<comment type="caution">
    <text evidence="2">The sequence shown here is derived from an EMBL/GenBank/DDBJ whole genome shotgun (WGS) entry which is preliminary data.</text>
</comment>
<dbReference type="AlphaFoldDB" id="A0A401ZG41"/>
<dbReference type="EMBL" id="BIFQ01000001">
    <property type="protein sequence ID" value="GCE05806.1"/>
    <property type="molecule type" value="Genomic_DNA"/>
</dbReference>
<feature type="transmembrane region" description="Helical" evidence="1">
    <location>
        <begin position="6"/>
        <end position="27"/>
    </location>
</feature>
<organism evidence="2 3">
    <name type="scientific">Dictyobacter aurantiacus</name>
    <dbReference type="NCBI Taxonomy" id="1936993"/>
    <lineage>
        <taxon>Bacteria</taxon>
        <taxon>Bacillati</taxon>
        <taxon>Chloroflexota</taxon>
        <taxon>Ktedonobacteria</taxon>
        <taxon>Ktedonobacterales</taxon>
        <taxon>Dictyobacteraceae</taxon>
        <taxon>Dictyobacter</taxon>
    </lineage>
</organism>
<dbReference type="Proteomes" id="UP000287224">
    <property type="component" value="Unassembled WGS sequence"/>
</dbReference>
<evidence type="ECO:0000313" key="3">
    <source>
        <dbReference type="Proteomes" id="UP000287224"/>
    </source>
</evidence>
<evidence type="ECO:0000256" key="1">
    <source>
        <dbReference type="SAM" id="Phobius"/>
    </source>
</evidence>
<accession>A0A401ZG41</accession>
<sequence>MGTYLVTIFTFILVLVGAVFVHLWLGLRRESRYGHRYDRPLKPGLPQLDDIIFE</sequence>
<name>A0A401ZG41_9CHLR</name>
<keyword evidence="1" id="KW-0812">Transmembrane</keyword>
<keyword evidence="1" id="KW-1133">Transmembrane helix</keyword>
<keyword evidence="1" id="KW-0472">Membrane</keyword>